<feature type="transmembrane region" description="Helical" evidence="7">
    <location>
        <begin position="59"/>
        <end position="76"/>
    </location>
</feature>
<comment type="subcellular location">
    <subcellularLocation>
        <location evidence="1">Cell membrane</location>
        <topology evidence="1">Multi-pass membrane protein</topology>
    </subcellularLocation>
</comment>
<keyword evidence="4" id="KW-0067">ATP-binding</keyword>
<dbReference type="CDD" id="cd03246">
    <property type="entry name" value="ABCC_Protease_Secretion"/>
    <property type="match status" value="1"/>
</dbReference>
<feature type="transmembrane region" description="Helical" evidence="7">
    <location>
        <begin position="21"/>
        <end position="39"/>
    </location>
</feature>
<feature type="transmembrane region" description="Helical" evidence="7">
    <location>
        <begin position="156"/>
        <end position="174"/>
    </location>
</feature>
<dbReference type="SUPFAM" id="SSF52540">
    <property type="entry name" value="P-loop containing nucleoside triphosphate hydrolases"/>
    <property type="match status" value="1"/>
</dbReference>
<evidence type="ECO:0000256" key="2">
    <source>
        <dbReference type="ARBA" id="ARBA00022692"/>
    </source>
</evidence>
<dbReference type="InterPro" id="IPR010128">
    <property type="entry name" value="ATPase_T1SS_PrtD-like"/>
</dbReference>
<dbReference type="SMART" id="SM00382">
    <property type="entry name" value="AAA"/>
    <property type="match status" value="1"/>
</dbReference>
<dbReference type="RefSeq" id="WP_066968187.1">
    <property type="nucleotide sequence ID" value="NZ_CP023449.1"/>
</dbReference>
<dbReference type="Gene3D" id="3.40.50.300">
    <property type="entry name" value="P-loop containing nucleotide triphosphate hydrolases"/>
    <property type="match status" value="1"/>
</dbReference>
<dbReference type="Proteomes" id="UP000218934">
    <property type="component" value="Unassembled WGS sequence"/>
</dbReference>
<dbReference type="EMBL" id="NWUF01000032">
    <property type="protein sequence ID" value="PCE40238.1"/>
    <property type="molecule type" value="Genomic_DNA"/>
</dbReference>
<dbReference type="InterPro" id="IPR036640">
    <property type="entry name" value="ABC1_TM_sf"/>
</dbReference>
<dbReference type="GO" id="GO:0030253">
    <property type="term" value="P:protein secretion by the type I secretion system"/>
    <property type="evidence" value="ECO:0007669"/>
    <property type="project" value="InterPro"/>
</dbReference>
<dbReference type="PROSITE" id="PS50893">
    <property type="entry name" value="ABC_TRANSPORTER_2"/>
    <property type="match status" value="1"/>
</dbReference>
<gene>
    <name evidence="10" type="ORF">COO09_21435</name>
</gene>
<dbReference type="Pfam" id="PF00664">
    <property type="entry name" value="ABC_membrane"/>
    <property type="match status" value="1"/>
</dbReference>
<comment type="caution">
    <text evidence="10">The sequence shown here is derived from an EMBL/GenBank/DDBJ whole genome shotgun (WGS) entry which is preliminary data.</text>
</comment>
<evidence type="ECO:0000256" key="7">
    <source>
        <dbReference type="SAM" id="Phobius"/>
    </source>
</evidence>
<dbReference type="GO" id="GO:0030256">
    <property type="term" value="C:type I protein secretion system complex"/>
    <property type="evidence" value="ECO:0007669"/>
    <property type="project" value="InterPro"/>
</dbReference>
<feature type="domain" description="ABC transmembrane type-1" evidence="9">
    <location>
        <begin position="23"/>
        <end position="300"/>
    </location>
</feature>
<feature type="transmembrane region" description="Helical" evidence="7">
    <location>
        <begin position="247"/>
        <end position="265"/>
    </location>
</feature>
<dbReference type="InterPro" id="IPR039421">
    <property type="entry name" value="Type_1_exporter"/>
</dbReference>
<evidence type="ECO:0000256" key="1">
    <source>
        <dbReference type="ARBA" id="ARBA00004651"/>
    </source>
</evidence>
<dbReference type="InterPro" id="IPR003439">
    <property type="entry name" value="ABC_transporter-like_ATP-bd"/>
</dbReference>
<dbReference type="GO" id="GO:0034040">
    <property type="term" value="F:ATPase-coupled lipid transmembrane transporter activity"/>
    <property type="evidence" value="ECO:0007669"/>
    <property type="project" value="TreeGrafter"/>
</dbReference>
<dbReference type="AlphaFoldDB" id="A0A2A4FS16"/>
<feature type="transmembrane region" description="Helical" evidence="7">
    <location>
        <begin position="129"/>
        <end position="150"/>
    </location>
</feature>
<dbReference type="Gene3D" id="1.20.1560.10">
    <property type="entry name" value="ABC transporter type 1, transmembrane domain"/>
    <property type="match status" value="1"/>
</dbReference>
<organism evidence="10 11">
    <name type="scientific">Rhizorhabdus dicambivorans</name>
    <dbReference type="NCBI Taxonomy" id="1850238"/>
    <lineage>
        <taxon>Bacteria</taxon>
        <taxon>Pseudomonadati</taxon>
        <taxon>Pseudomonadota</taxon>
        <taxon>Alphaproteobacteria</taxon>
        <taxon>Sphingomonadales</taxon>
        <taxon>Sphingomonadaceae</taxon>
        <taxon>Rhizorhabdus</taxon>
    </lineage>
</organism>
<evidence type="ECO:0000256" key="6">
    <source>
        <dbReference type="ARBA" id="ARBA00023136"/>
    </source>
</evidence>
<dbReference type="InterPro" id="IPR011527">
    <property type="entry name" value="ABC1_TM_dom"/>
</dbReference>
<dbReference type="PANTHER" id="PTHR24221:SF248">
    <property type="entry name" value="ABC TRANSPORTER TRANSMEMBRANE REGION"/>
    <property type="match status" value="1"/>
</dbReference>
<dbReference type="PANTHER" id="PTHR24221">
    <property type="entry name" value="ATP-BINDING CASSETTE SUB-FAMILY B"/>
    <property type="match status" value="1"/>
</dbReference>
<dbReference type="PROSITE" id="PS50929">
    <property type="entry name" value="ABC_TM1F"/>
    <property type="match status" value="1"/>
</dbReference>
<keyword evidence="3" id="KW-0547">Nucleotide-binding</keyword>
<keyword evidence="2 7" id="KW-0812">Transmembrane</keyword>
<evidence type="ECO:0000256" key="3">
    <source>
        <dbReference type="ARBA" id="ARBA00022741"/>
    </source>
</evidence>
<dbReference type="SUPFAM" id="SSF90123">
    <property type="entry name" value="ABC transporter transmembrane region"/>
    <property type="match status" value="1"/>
</dbReference>
<evidence type="ECO:0000256" key="5">
    <source>
        <dbReference type="ARBA" id="ARBA00022989"/>
    </source>
</evidence>
<keyword evidence="11" id="KW-1185">Reference proteome</keyword>
<dbReference type="InterPro" id="IPR003593">
    <property type="entry name" value="AAA+_ATPase"/>
</dbReference>
<dbReference type="InterPro" id="IPR017871">
    <property type="entry name" value="ABC_transporter-like_CS"/>
</dbReference>
<protein>
    <submittedName>
        <fullName evidence="10">Type I secretion system permease/ATPase</fullName>
    </submittedName>
</protein>
<dbReference type="GO" id="GO:0005524">
    <property type="term" value="F:ATP binding"/>
    <property type="evidence" value="ECO:0007669"/>
    <property type="project" value="UniProtKB-KW"/>
</dbReference>
<evidence type="ECO:0000259" key="9">
    <source>
        <dbReference type="PROSITE" id="PS50929"/>
    </source>
</evidence>
<sequence>MLSVFSQKNIITDALAKGKSSFIFAALFSLASNLLYLALPIYTNQIYSRVLYSHSGSTLLVLTVGALFVFLISGLLDHYRAQVLTNFSITFDRQLASPTFAALFDLVVRRMGGSHAQALRDLDNIRQSIAGPAISVLFDLPWIPIFLGLLFIVDPWIGTLTLVGGVVLLILAYLQDRATHAALGEANGAAIKSYSFTDAALRNSEVVRALGMLPTLGRSWAQYRQTSLQMTIVANHRASFYSNAIRFIRMFIQIATIGLGAWLVIEGSISSALLFANMILASRALAPFERIVGSWKSLLETSQAYGRLEKVLNDYEAPAPTTQLPAPQGRITFEGVNFGTSGASSLILAGATFLIQPGEMVGVIGPSGAGKSTLLRLMVGIWKPTAGTVRLDGADVYSWDRGDFGRHVAYQPQDTELFAGTVRNNICRFLPDANDADIVRAAQAAGAHDLILRLPKGYDTELGEGGSILSAGQRQRVGLARTLFGDPKLIVLDEPNANLDADGEAALDQAIKGLRERGTTIVMVSHKPSVLAQADKLMLVRNGRIERFAPRDEVMRAIAPPAQQPPQRPTLAEAKP</sequence>
<name>A0A2A4FS16_9SPHN</name>
<evidence type="ECO:0000256" key="4">
    <source>
        <dbReference type="ARBA" id="ARBA00022840"/>
    </source>
</evidence>
<dbReference type="InterPro" id="IPR027417">
    <property type="entry name" value="P-loop_NTPase"/>
</dbReference>
<dbReference type="KEGG" id="rdi:CMV14_06265"/>
<dbReference type="Pfam" id="PF00005">
    <property type="entry name" value="ABC_tran"/>
    <property type="match status" value="1"/>
</dbReference>
<dbReference type="GO" id="GO:0016887">
    <property type="term" value="F:ATP hydrolysis activity"/>
    <property type="evidence" value="ECO:0007669"/>
    <property type="project" value="InterPro"/>
</dbReference>
<keyword evidence="5 7" id="KW-1133">Transmembrane helix</keyword>
<accession>A0A2A4FS16</accession>
<dbReference type="NCBIfam" id="TIGR01842">
    <property type="entry name" value="type_I_sec_PrtD"/>
    <property type="match status" value="1"/>
</dbReference>
<proteinExistence type="predicted"/>
<evidence type="ECO:0000313" key="10">
    <source>
        <dbReference type="EMBL" id="PCE40238.1"/>
    </source>
</evidence>
<reference evidence="10 11" key="1">
    <citation type="submission" date="2017-09" db="EMBL/GenBank/DDBJ databases">
        <title>The Catabolism of 3,6-Dichlorosalicylic acid is Initiated by the Cytochrome P450 Monooxygenase DsmABC in Rhizorhabdus dicambivorans Ndbn-20.</title>
        <authorList>
            <person name="Na L."/>
        </authorList>
    </citation>
    <scope>NUCLEOTIDE SEQUENCE [LARGE SCALE GENOMIC DNA]</scope>
    <source>
        <strain evidence="10 11">Ndbn-20m</strain>
    </source>
</reference>
<dbReference type="PROSITE" id="PS00211">
    <property type="entry name" value="ABC_TRANSPORTER_1"/>
    <property type="match status" value="1"/>
</dbReference>
<keyword evidence="6 7" id="KW-0472">Membrane</keyword>
<evidence type="ECO:0000313" key="11">
    <source>
        <dbReference type="Proteomes" id="UP000218934"/>
    </source>
</evidence>
<dbReference type="GO" id="GO:0140359">
    <property type="term" value="F:ABC-type transporter activity"/>
    <property type="evidence" value="ECO:0007669"/>
    <property type="project" value="InterPro"/>
</dbReference>
<dbReference type="GO" id="GO:0005886">
    <property type="term" value="C:plasma membrane"/>
    <property type="evidence" value="ECO:0007669"/>
    <property type="project" value="UniProtKB-SubCell"/>
</dbReference>
<feature type="domain" description="ABC transporter" evidence="8">
    <location>
        <begin position="331"/>
        <end position="567"/>
    </location>
</feature>
<evidence type="ECO:0000259" key="8">
    <source>
        <dbReference type="PROSITE" id="PS50893"/>
    </source>
</evidence>
<dbReference type="OrthoDB" id="9787557at2"/>